<proteinExistence type="predicted"/>
<feature type="region of interest" description="Disordered" evidence="1">
    <location>
        <begin position="23"/>
        <end position="63"/>
    </location>
</feature>
<dbReference type="EMBL" id="ML975998">
    <property type="protein sequence ID" value="KAF1947484.1"/>
    <property type="molecule type" value="Genomic_DNA"/>
</dbReference>
<reference evidence="2" key="1">
    <citation type="journal article" date="2020" name="Stud. Mycol.">
        <title>101 Dothideomycetes genomes: a test case for predicting lifestyles and emergence of pathogens.</title>
        <authorList>
            <person name="Haridas S."/>
            <person name="Albert R."/>
            <person name="Binder M."/>
            <person name="Bloem J."/>
            <person name="Labutti K."/>
            <person name="Salamov A."/>
            <person name="Andreopoulos B."/>
            <person name="Baker S."/>
            <person name="Barry K."/>
            <person name="Bills G."/>
            <person name="Bluhm B."/>
            <person name="Cannon C."/>
            <person name="Castanera R."/>
            <person name="Culley D."/>
            <person name="Daum C."/>
            <person name="Ezra D."/>
            <person name="Gonzalez J."/>
            <person name="Henrissat B."/>
            <person name="Kuo A."/>
            <person name="Liang C."/>
            <person name="Lipzen A."/>
            <person name="Lutzoni F."/>
            <person name="Magnuson J."/>
            <person name="Mondo S."/>
            <person name="Nolan M."/>
            <person name="Ohm R."/>
            <person name="Pangilinan J."/>
            <person name="Park H.-J."/>
            <person name="Ramirez L."/>
            <person name="Alfaro M."/>
            <person name="Sun H."/>
            <person name="Tritt A."/>
            <person name="Yoshinaga Y."/>
            <person name="Zwiers L.-H."/>
            <person name="Turgeon B."/>
            <person name="Goodwin S."/>
            <person name="Spatafora J."/>
            <person name="Crous P."/>
            <person name="Grigoriev I."/>
        </authorList>
    </citation>
    <scope>NUCLEOTIDE SEQUENCE</scope>
    <source>
        <strain evidence="2">CBS 161.51</strain>
    </source>
</reference>
<accession>A0A6A5T5X1</accession>
<gene>
    <name evidence="2" type="ORF">EJ02DRAFT_449661</name>
</gene>
<sequence length="279" mass="30987">MGHIDFAEVGGICGYAKVKYEERVETKRRRRRSSSDPTTSKIGTYGKLHKPPTIQSLHERPRNKLQKRTLTTPLNVQSSKSLFVLEYDPYPYNTRPSEFLGVYSSIDSVTAGAFRHGAYTFSREGLLDGSEYLSPTGRIKIVSHAVQSVGVIAEVPEKSKSAQGKEVVRLDIPHPKSQGDLSSAVQVGDASRGTRVKETVFLAVHEGPQSAFCIGLFTSKDLAWGACLKEKAWLAWSDELAEEERCIEEGNVLRVSARVVGRGRHSWFVRVHEIDSLGR</sequence>
<protein>
    <submittedName>
        <fullName evidence="2">Uncharacterized protein</fullName>
    </submittedName>
</protein>
<keyword evidence="3" id="KW-1185">Reference proteome</keyword>
<dbReference type="AlphaFoldDB" id="A0A6A5T5X1"/>
<evidence type="ECO:0000313" key="2">
    <source>
        <dbReference type="EMBL" id="KAF1947484.1"/>
    </source>
</evidence>
<dbReference type="Proteomes" id="UP000800038">
    <property type="component" value="Unassembled WGS sequence"/>
</dbReference>
<dbReference type="OrthoDB" id="3788651at2759"/>
<name>A0A6A5T5X1_9PLEO</name>
<organism evidence="2 3">
    <name type="scientific">Clathrospora elynae</name>
    <dbReference type="NCBI Taxonomy" id="706981"/>
    <lineage>
        <taxon>Eukaryota</taxon>
        <taxon>Fungi</taxon>
        <taxon>Dikarya</taxon>
        <taxon>Ascomycota</taxon>
        <taxon>Pezizomycotina</taxon>
        <taxon>Dothideomycetes</taxon>
        <taxon>Pleosporomycetidae</taxon>
        <taxon>Pleosporales</taxon>
        <taxon>Diademaceae</taxon>
        <taxon>Clathrospora</taxon>
    </lineage>
</organism>
<evidence type="ECO:0000313" key="3">
    <source>
        <dbReference type="Proteomes" id="UP000800038"/>
    </source>
</evidence>
<evidence type="ECO:0000256" key="1">
    <source>
        <dbReference type="SAM" id="MobiDB-lite"/>
    </source>
</evidence>